<keyword evidence="1" id="KW-0812">Transmembrane</keyword>
<feature type="transmembrane region" description="Helical" evidence="1">
    <location>
        <begin position="73"/>
        <end position="99"/>
    </location>
</feature>
<feature type="transmembrane region" description="Helical" evidence="1">
    <location>
        <begin position="21"/>
        <end position="39"/>
    </location>
</feature>
<reference evidence="2 3" key="1">
    <citation type="submission" date="2018-06" db="EMBL/GenBank/DDBJ databases">
        <authorList>
            <consortium name="Pathogen Informatics"/>
            <person name="Doyle S."/>
        </authorList>
    </citation>
    <scope>NUCLEOTIDE SEQUENCE [LARGE SCALE GENOMIC DNA]</scope>
    <source>
        <strain evidence="2 3">NCTC7582</strain>
    </source>
</reference>
<dbReference type="RefSeq" id="WP_112118844.1">
    <property type="nucleotide sequence ID" value="NZ_UAQE01000006.1"/>
</dbReference>
<gene>
    <name evidence="2" type="ORF">NCTC7582_05128</name>
</gene>
<keyword evidence="1" id="KW-1133">Transmembrane helix</keyword>
<evidence type="ECO:0000313" key="3">
    <source>
        <dbReference type="Proteomes" id="UP000251431"/>
    </source>
</evidence>
<protein>
    <submittedName>
        <fullName evidence="2">Uncharacterized protein</fullName>
    </submittedName>
</protein>
<proteinExistence type="predicted"/>
<name>A0A2X1C188_9BACI</name>
<evidence type="ECO:0000256" key="1">
    <source>
        <dbReference type="SAM" id="Phobius"/>
    </source>
</evidence>
<accession>A0A2X1C188</accession>
<evidence type="ECO:0000313" key="2">
    <source>
        <dbReference type="EMBL" id="SPU40586.1"/>
    </source>
</evidence>
<keyword evidence="1" id="KW-0472">Membrane</keyword>
<organism evidence="2 3">
    <name type="scientific">Lysinibacillus capsici</name>
    <dbReference type="NCBI Taxonomy" id="2115968"/>
    <lineage>
        <taxon>Bacteria</taxon>
        <taxon>Bacillati</taxon>
        <taxon>Bacillota</taxon>
        <taxon>Bacilli</taxon>
        <taxon>Bacillales</taxon>
        <taxon>Bacillaceae</taxon>
        <taxon>Lysinibacillus</taxon>
    </lineage>
</organism>
<sequence length="431" mass="48487">MLSDLLWLYGAKRQYDIQKEAGLAGLIGVVATLFIIMQWDNLFFPFFNAIGLVELVNEAGLVDKTFRETFLNIAFTALFFIFSLGILMAAPMLILMLIFSVVGKDSSKPNPFLFALGVLFLPIMFIIYVFYKLLQIFGIVKADPMNVEKYTKENSAMRKVVTQSVDKNLDSELLQLFTIQEQQKGISTSYKVLTQEEAVITLNRAIPSLQENDEFLFAYDEQYKSWYLLFPNPIPVFASEALLDTKPEVTPFNFEKLSKAQLAFSTGSMTATKPLFYIPALPINITFDATNKISMSLVANHNGFVACLDKLTKIVKVNGSIANQIYGEAIKNTGINALITKAHSYAYVIPLAYPEEVQMFNDPSCTFSYYKALQEVPNTTKYCELYKANVFKTVSNKAASGHLWAKNLLEHSNNNVKVEKSLDSLSSNVRF</sequence>
<dbReference type="EMBL" id="UAQE01000006">
    <property type="protein sequence ID" value="SPU40586.1"/>
    <property type="molecule type" value="Genomic_DNA"/>
</dbReference>
<feature type="transmembrane region" description="Helical" evidence="1">
    <location>
        <begin position="111"/>
        <end position="131"/>
    </location>
</feature>
<dbReference type="AlphaFoldDB" id="A0A2X1C188"/>
<dbReference type="Proteomes" id="UP000251431">
    <property type="component" value="Unassembled WGS sequence"/>
</dbReference>